<evidence type="ECO:0000256" key="1">
    <source>
        <dbReference type="SAM" id="MobiDB-lite"/>
    </source>
</evidence>
<keyword evidence="3" id="KW-1185">Reference proteome</keyword>
<accession>A0AAV9VY85</accession>
<reference evidence="2 3" key="1">
    <citation type="submission" date="2023-08" db="EMBL/GenBank/DDBJ databases">
        <authorList>
            <person name="Palmer J.M."/>
        </authorList>
    </citation>
    <scope>NUCLEOTIDE SEQUENCE [LARGE SCALE GENOMIC DNA]</scope>
    <source>
        <strain evidence="2 3">TWF481</strain>
    </source>
</reference>
<feature type="region of interest" description="Disordered" evidence="1">
    <location>
        <begin position="184"/>
        <end position="203"/>
    </location>
</feature>
<name>A0AAV9VY85_9PEZI</name>
<organism evidence="2 3">
    <name type="scientific">Arthrobotrys musiformis</name>
    <dbReference type="NCBI Taxonomy" id="47236"/>
    <lineage>
        <taxon>Eukaryota</taxon>
        <taxon>Fungi</taxon>
        <taxon>Dikarya</taxon>
        <taxon>Ascomycota</taxon>
        <taxon>Pezizomycotina</taxon>
        <taxon>Orbiliomycetes</taxon>
        <taxon>Orbiliales</taxon>
        <taxon>Orbiliaceae</taxon>
        <taxon>Arthrobotrys</taxon>
    </lineage>
</organism>
<dbReference type="AlphaFoldDB" id="A0AAV9VY85"/>
<gene>
    <name evidence="2" type="ORF">TWF481_011039</name>
</gene>
<comment type="caution">
    <text evidence="2">The sequence shown here is derived from an EMBL/GenBank/DDBJ whole genome shotgun (WGS) entry which is preliminary data.</text>
</comment>
<proteinExistence type="predicted"/>
<sequence length="203" mass="23205">MGPRFYCGRMSASIPKRGPHTRIVRVRRLRVGYFCPANDRVTYHPFEDPSAPGSKKFNDMAIGWLMYYHGASGLYNPKTKVYVEFTSSNGGRTGYLICTNGDTTDITPLKDYLEDDAIWEMVYTEGDGDIVPCLLRILEHYITYCCMMSSITPCLVHEDIKQGLYLPTWAKYLKHRWNCSRGKTSNGTEVKAEEAQHPKEKPE</sequence>
<evidence type="ECO:0000313" key="3">
    <source>
        <dbReference type="Proteomes" id="UP001370758"/>
    </source>
</evidence>
<feature type="compositionally biased region" description="Basic and acidic residues" evidence="1">
    <location>
        <begin position="190"/>
        <end position="203"/>
    </location>
</feature>
<protein>
    <submittedName>
        <fullName evidence="2">Uncharacterized protein</fullName>
    </submittedName>
</protein>
<dbReference type="EMBL" id="JAVHJL010000008">
    <property type="protein sequence ID" value="KAK6498447.1"/>
    <property type="molecule type" value="Genomic_DNA"/>
</dbReference>
<evidence type="ECO:0000313" key="2">
    <source>
        <dbReference type="EMBL" id="KAK6498447.1"/>
    </source>
</evidence>
<dbReference type="Proteomes" id="UP001370758">
    <property type="component" value="Unassembled WGS sequence"/>
</dbReference>